<evidence type="ECO:0000256" key="1">
    <source>
        <dbReference type="SAM" id="Phobius"/>
    </source>
</evidence>
<keyword evidence="1" id="KW-0472">Membrane</keyword>
<keyword evidence="1" id="KW-1133">Transmembrane helix</keyword>
<reference evidence="2 3" key="1">
    <citation type="submission" date="2019-12" db="EMBL/GenBank/DDBJ databases">
        <authorList>
            <person name="Shi Y."/>
        </authorList>
    </citation>
    <scope>NUCLEOTIDE SEQUENCE [LARGE SCALE GENOMIC DNA]</scope>
    <source>
        <strain evidence="2 3">JCM 17929</strain>
    </source>
</reference>
<dbReference type="AlphaFoldDB" id="A0A6N8GVF3"/>
<protein>
    <recommendedName>
        <fullName evidence="4">VanZ family protein</fullName>
    </recommendedName>
</protein>
<feature type="transmembrane region" description="Helical" evidence="1">
    <location>
        <begin position="35"/>
        <end position="51"/>
    </location>
</feature>
<organism evidence="2 3">
    <name type="scientific">Kocuria sediminis</name>
    <dbReference type="NCBI Taxonomy" id="1038857"/>
    <lineage>
        <taxon>Bacteria</taxon>
        <taxon>Bacillati</taxon>
        <taxon>Actinomycetota</taxon>
        <taxon>Actinomycetes</taxon>
        <taxon>Micrococcales</taxon>
        <taxon>Micrococcaceae</taxon>
        <taxon>Kocuria</taxon>
    </lineage>
</organism>
<sequence length="189" mass="21349">MMRIRQVSWWVFFVAVAAAVVSAVGLAWFQRWDGALRFTAITVVLVLTRRAQVPIPFVAAFAVLAQLAMWGSVQHWYRQIPHFDTVVHVVTPGSLAAVSYFLLADARLLPDPWQQETRTRRWAPVVWVALIGVTAAVVWEYYEWVVEQISPAGMHVGYTDTIVDLFAGMCGSLVAGALVLHWTRRRSQR</sequence>
<evidence type="ECO:0008006" key="4">
    <source>
        <dbReference type="Google" id="ProtNLM"/>
    </source>
</evidence>
<feature type="transmembrane region" description="Helical" evidence="1">
    <location>
        <begin position="162"/>
        <end position="183"/>
    </location>
</feature>
<feature type="transmembrane region" description="Helical" evidence="1">
    <location>
        <begin position="122"/>
        <end position="142"/>
    </location>
</feature>
<dbReference type="Pfam" id="PF09997">
    <property type="entry name" value="DUF2238"/>
    <property type="match status" value="1"/>
</dbReference>
<keyword evidence="1" id="KW-0812">Transmembrane</keyword>
<name>A0A6N8GVF3_9MICC</name>
<dbReference type="RefSeq" id="WP_156270664.1">
    <property type="nucleotide sequence ID" value="NZ_WOGU01000020.1"/>
</dbReference>
<dbReference type="Proteomes" id="UP000436989">
    <property type="component" value="Unassembled WGS sequence"/>
</dbReference>
<evidence type="ECO:0000313" key="3">
    <source>
        <dbReference type="Proteomes" id="UP000436989"/>
    </source>
</evidence>
<keyword evidence="3" id="KW-1185">Reference proteome</keyword>
<dbReference type="InterPro" id="IPR014509">
    <property type="entry name" value="YjdF-like"/>
</dbReference>
<evidence type="ECO:0000313" key="2">
    <source>
        <dbReference type="EMBL" id="MUN64784.1"/>
    </source>
</evidence>
<feature type="transmembrane region" description="Helical" evidence="1">
    <location>
        <begin position="7"/>
        <end position="29"/>
    </location>
</feature>
<accession>A0A6N8GVF3</accession>
<comment type="caution">
    <text evidence="2">The sequence shown here is derived from an EMBL/GenBank/DDBJ whole genome shotgun (WGS) entry which is preliminary data.</text>
</comment>
<feature type="transmembrane region" description="Helical" evidence="1">
    <location>
        <begin position="89"/>
        <end position="110"/>
    </location>
</feature>
<dbReference type="EMBL" id="WOGU01000020">
    <property type="protein sequence ID" value="MUN64784.1"/>
    <property type="molecule type" value="Genomic_DNA"/>
</dbReference>
<feature type="transmembrane region" description="Helical" evidence="1">
    <location>
        <begin position="58"/>
        <end position="77"/>
    </location>
</feature>
<gene>
    <name evidence="2" type="ORF">GMA12_16830</name>
</gene>
<proteinExistence type="predicted"/>